<evidence type="ECO:0000256" key="3">
    <source>
        <dbReference type="ARBA" id="ARBA00022576"/>
    </source>
</evidence>
<name>A0A0H3AA54_NITV4</name>
<dbReference type="HOGENOM" id="CLU_027686_0_1_7"/>
<dbReference type="InterPro" id="IPR024169">
    <property type="entry name" value="SP_NH2Trfase/AEP_transaminase"/>
</dbReference>
<evidence type="ECO:0000256" key="2">
    <source>
        <dbReference type="ARBA" id="ARBA00009236"/>
    </source>
</evidence>
<evidence type="ECO:0000313" key="10">
    <source>
        <dbReference type="Proteomes" id="UP000009173"/>
    </source>
</evidence>
<keyword evidence="3 9" id="KW-0032">Aminotransferase</keyword>
<accession>A0A0H3AA54</accession>
<dbReference type="Gene3D" id="3.90.1150.10">
    <property type="entry name" value="Aspartate Aminotransferase, domain 1"/>
    <property type="match status" value="1"/>
</dbReference>
<sequence>MRYTTIPMVPGPVTLHPDVLAALARDYPSGQVDEAFMPLYTHTGVALGALMGTANDVVLMTGEGMLALWGALKSTLRPGDKVLSVGTGVFGDGIGDMAASIGCEVCKVSLPYDETIGATREALAPIEEAIARFRPHMLTAVHCETPSGTLNPLAALGDLRRELGVPLFYVDAVASVGGAPVEADAWGVDLILGGSQKCLAAPPSMSFVGVSPAAWERIEEVGYQGYDALAPFRNVQRQGRCPYTPYWHGIAALAAGAEAILREGMDNVFRRHAEVAAHCRKRIAELGLSLWTAPDAVNSPTVTAVNLPEGISWPRWKQALLERDLAITGSFGPMAGKVFRIGHMGTQAHFDLVDAALDVIAGTLHDMR</sequence>
<dbReference type="EC" id="2.6.1.51" evidence="9"/>
<evidence type="ECO:0000313" key="9">
    <source>
        <dbReference type="EMBL" id="ABM29219.1"/>
    </source>
</evidence>
<dbReference type="RefSeq" id="WP_011792715.1">
    <property type="nucleotide sequence ID" value="NC_008751.1"/>
</dbReference>
<dbReference type="PIRSF" id="PIRSF000524">
    <property type="entry name" value="SPT"/>
    <property type="match status" value="1"/>
</dbReference>
<protein>
    <submittedName>
        <fullName evidence="9">Serine--pyruvate transaminase</fullName>
        <ecNumber evidence="9">2.6.1.51</ecNumber>
    </submittedName>
</protein>
<dbReference type="Pfam" id="PF00266">
    <property type="entry name" value="Aminotran_5"/>
    <property type="match status" value="1"/>
</dbReference>
<dbReference type="InterPro" id="IPR000192">
    <property type="entry name" value="Aminotrans_V_dom"/>
</dbReference>
<keyword evidence="9" id="KW-0670">Pyruvate</keyword>
<dbReference type="GO" id="GO:0019265">
    <property type="term" value="P:glycine biosynthetic process, by transamination of glyoxylate"/>
    <property type="evidence" value="ECO:0007669"/>
    <property type="project" value="TreeGrafter"/>
</dbReference>
<dbReference type="KEGG" id="dvl:Dvul_2203"/>
<dbReference type="GO" id="GO:0004760">
    <property type="term" value="F:L-serine-pyruvate transaminase activity"/>
    <property type="evidence" value="ECO:0007669"/>
    <property type="project" value="UniProtKB-EC"/>
</dbReference>
<evidence type="ECO:0000259" key="8">
    <source>
        <dbReference type="Pfam" id="PF00266"/>
    </source>
</evidence>
<dbReference type="EMBL" id="CP000527">
    <property type="protein sequence ID" value="ABM29219.1"/>
    <property type="molecule type" value="Genomic_DNA"/>
</dbReference>
<feature type="binding site" evidence="6">
    <location>
        <position position="340"/>
    </location>
    <ligand>
        <name>substrate</name>
    </ligand>
</feature>
<gene>
    <name evidence="9" type="ordered locus">Dvul_2203</name>
</gene>
<keyword evidence="4 9" id="KW-0808">Transferase</keyword>
<dbReference type="PANTHER" id="PTHR21152">
    <property type="entry name" value="AMINOTRANSFERASE CLASS V"/>
    <property type="match status" value="1"/>
</dbReference>
<dbReference type="Gene3D" id="3.40.640.10">
    <property type="entry name" value="Type I PLP-dependent aspartate aminotransferase-like (Major domain)"/>
    <property type="match status" value="1"/>
</dbReference>
<evidence type="ECO:0000256" key="6">
    <source>
        <dbReference type="PIRSR" id="PIRSR000524-1"/>
    </source>
</evidence>
<evidence type="ECO:0000256" key="4">
    <source>
        <dbReference type="ARBA" id="ARBA00022679"/>
    </source>
</evidence>
<keyword evidence="5 7" id="KW-0663">Pyridoxal phosphate</keyword>
<dbReference type="InterPro" id="IPR015424">
    <property type="entry name" value="PyrdxlP-dep_Trfase"/>
</dbReference>
<dbReference type="PANTHER" id="PTHR21152:SF24">
    <property type="entry name" value="ALANINE--GLYOXYLATE AMINOTRANSFERASE 1"/>
    <property type="match status" value="1"/>
</dbReference>
<evidence type="ECO:0000256" key="1">
    <source>
        <dbReference type="ARBA" id="ARBA00001933"/>
    </source>
</evidence>
<dbReference type="SUPFAM" id="SSF53383">
    <property type="entry name" value="PLP-dependent transferases"/>
    <property type="match status" value="1"/>
</dbReference>
<dbReference type="Proteomes" id="UP000009173">
    <property type="component" value="Chromosome"/>
</dbReference>
<dbReference type="GO" id="GO:0008453">
    <property type="term" value="F:alanine-glyoxylate transaminase activity"/>
    <property type="evidence" value="ECO:0007669"/>
    <property type="project" value="TreeGrafter"/>
</dbReference>
<comment type="similarity">
    <text evidence="2">Belongs to the class-V pyridoxal-phosphate-dependent aminotransferase family.</text>
</comment>
<proteinExistence type="inferred from homology"/>
<dbReference type="AlphaFoldDB" id="A0A0H3AA54"/>
<feature type="domain" description="Aminotransferase class V" evidence="8">
    <location>
        <begin position="68"/>
        <end position="329"/>
    </location>
</feature>
<reference evidence="10" key="1">
    <citation type="journal article" date="2009" name="Environ. Microbiol.">
        <title>Contribution of mobile genetic elements to Desulfovibrio vulgaris genome plasticity.</title>
        <authorList>
            <person name="Walker C.B."/>
            <person name="Stolyar S."/>
            <person name="Chivian D."/>
            <person name="Pinel N."/>
            <person name="Gabster J.A."/>
            <person name="Dehal P.S."/>
            <person name="He Z."/>
            <person name="Yang Z.K."/>
            <person name="Yen H.C."/>
            <person name="Zhou J."/>
            <person name="Wall J.D."/>
            <person name="Hazen T.C."/>
            <person name="Arkin A.P."/>
            <person name="Stahl D.A."/>
        </authorList>
    </citation>
    <scope>NUCLEOTIDE SEQUENCE [LARGE SCALE GENOMIC DNA]</scope>
    <source>
        <strain evidence="10">DP4</strain>
    </source>
</reference>
<feature type="modified residue" description="N6-(pyridoxal phosphate)lysine" evidence="7">
    <location>
        <position position="197"/>
    </location>
</feature>
<dbReference type="InterPro" id="IPR015421">
    <property type="entry name" value="PyrdxlP-dep_Trfase_major"/>
</dbReference>
<dbReference type="InterPro" id="IPR015422">
    <property type="entry name" value="PyrdxlP-dep_Trfase_small"/>
</dbReference>
<organism evidence="9 10">
    <name type="scientific">Nitratidesulfovibrio vulgaris (strain DP4)</name>
    <name type="common">Desulfovibrio vulgaris</name>
    <dbReference type="NCBI Taxonomy" id="391774"/>
    <lineage>
        <taxon>Bacteria</taxon>
        <taxon>Pseudomonadati</taxon>
        <taxon>Thermodesulfobacteriota</taxon>
        <taxon>Desulfovibrionia</taxon>
        <taxon>Desulfovibrionales</taxon>
        <taxon>Desulfovibrionaceae</taxon>
        <taxon>Nitratidesulfovibrio</taxon>
    </lineage>
</organism>
<evidence type="ECO:0000256" key="5">
    <source>
        <dbReference type="ARBA" id="ARBA00022898"/>
    </source>
</evidence>
<comment type="cofactor">
    <cofactor evidence="1 7">
        <name>pyridoxal 5'-phosphate</name>
        <dbReference type="ChEBI" id="CHEBI:597326"/>
    </cofactor>
</comment>
<evidence type="ECO:0000256" key="7">
    <source>
        <dbReference type="PIRSR" id="PIRSR000524-50"/>
    </source>
</evidence>